<feature type="binding site" evidence="6">
    <location>
        <begin position="23"/>
        <end position="28"/>
    </location>
    <ligand>
        <name>ATP</name>
        <dbReference type="ChEBI" id="CHEBI:30616"/>
    </ligand>
</feature>
<dbReference type="Pfam" id="PF01171">
    <property type="entry name" value="ATP_bind_3"/>
    <property type="match status" value="1"/>
</dbReference>
<dbReference type="RefSeq" id="WP_146888733.1">
    <property type="nucleotide sequence ID" value="NZ_BJYG01000024.1"/>
</dbReference>
<dbReference type="EC" id="6.3.4.19" evidence="6"/>
<evidence type="ECO:0000256" key="1">
    <source>
        <dbReference type="ARBA" id="ARBA00022598"/>
    </source>
</evidence>
<comment type="caution">
    <text evidence="8">The sequence shown here is derived from an EMBL/GenBank/DDBJ whole genome shotgun (WGS) entry which is preliminary data.</text>
</comment>
<dbReference type="InterPro" id="IPR014729">
    <property type="entry name" value="Rossmann-like_a/b/a_fold"/>
</dbReference>
<dbReference type="OrthoDB" id="9807403at2"/>
<evidence type="ECO:0000259" key="7">
    <source>
        <dbReference type="Pfam" id="PF01171"/>
    </source>
</evidence>
<sequence length="410" mass="44099">MMARLGPWSPDTQEGGPVALAVSGGGDSLALAWLAAAWRHNLVAFVVDHGLRAESASEALTALKTLQEMNIEAHLLTLSTLQPGPGLADRARKARYAVLTKACRKFGSLNLLLGHQADDQAETIAMRELRGKGDGLAGMAWATETPDIRLVRPLLGMSRFSLRNTLRHAGISWSDDPSNENECAERVRIRKRLSASERSRLLDEAVKSGERRQGHETSTAAGLAAGTIFSHSGWVRLGNELPSPDILAALIRSVGGNAYPPSRRVVAAFRSRNSAGTLFGTRLLRVFPAAGLPEEWVLMREYMAMAPAMPAADEAIWDGRFALRYDGDLEGISIAATGSGLKRDRREGIPAVLCATLPALWRGGRRICVPHLGLCEEPALKRAGFRFTPAVAATTCALWSSADRAQAAAE</sequence>
<organism evidence="8 9">
    <name type="scientific">Acetobacter oeni</name>
    <dbReference type="NCBI Taxonomy" id="304077"/>
    <lineage>
        <taxon>Bacteria</taxon>
        <taxon>Pseudomonadati</taxon>
        <taxon>Pseudomonadota</taxon>
        <taxon>Alphaproteobacteria</taxon>
        <taxon>Acetobacterales</taxon>
        <taxon>Acetobacteraceae</taxon>
        <taxon>Acetobacter</taxon>
    </lineage>
</organism>
<comment type="similarity">
    <text evidence="6">Belongs to the tRNA(Ile)-lysidine synthase family.</text>
</comment>
<evidence type="ECO:0000256" key="3">
    <source>
        <dbReference type="ARBA" id="ARBA00022741"/>
    </source>
</evidence>
<evidence type="ECO:0000256" key="6">
    <source>
        <dbReference type="HAMAP-Rule" id="MF_01161"/>
    </source>
</evidence>
<protein>
    <recommendedName>
        <fullName evidence="6">tRNA(Ile)-lysidine synthase</fullName>
        <ecNumber evidence="6">6.3.4.19</ecNumber>
    </recommendedName>
    <alternativeName>
        <fullName evidence="6">tRNA(Ile)-2-lysyl-cytidine synthase</fullName>
    </alternativeName>
    <alternativeName>
        <fullName evidence="6">tRNA(Ile)-lysidine synthetase</fullName>
    </alternativeName>
</protein>
<name>A0A511XL92_9PROT</name>
<dbReference type="GO" id="GO:0006400">
    <property type="term" value="P:tRNA modification"/>
    <property type="evidence" value="ECO:0007669"/>
    <property type="project" value="UniProtKB-UniRule"/>
</dbReference>
<dbReference type="GO" id="GO:0005524">
    <property type="term" value="F:ATP binding"/>
    <property type="evidence" value="ECO:0007669"/>
    <property type="project" value="UniProtKB-UniRule"/>
</dbReference>
<comment type="catalytic activity">
    <reaction evidence="5 6">
        <text>cytidine(34) in tRNA(Ile2) + L-lysine + ATP = lysidine(34) in tRNA(Ile2) + AMP + diphosphate + H(+)</text>
        <dbReference type="Rhea" id="RHEA:43744"/>
        <dbReference type="Rhea" id="RHEA-COMP:10625"/>
        <dbReference type="Rhea" id="RHEA-COMP:10670"/>
        <dbReference type="ChEBI" id="CHEBI:15378"/>
        <dbReference type="ChEBI" id="CHEBI:30616"/>
        <dbReference type="ChEBI" id="CHEBI:32551"/>
        <dbReference type="ChEBI" id="CHEBI:33019"/>
        <dbReference type="ChEBI" id="CHEBI:82748"/>
        <dbReference type="ChEBI" id="CHEBI:83665"/>
        <dbReference type="ChEBI" id="CHEBI:456215"/>
        <dbReference type="EC" id="6.3.4.19"/>
    </reaction>
</comment>
<keyword evidence="3 6" id="KW-0547">Nucleotide-binding</keyword>
<evidence type="ECO:0000313" key="9">
    <source>
        <dbReference type="Proteomes" id="UP000321746"/>
    </source>
</evidence>
<dbReference type="InterPro" id="IPR012094">
    <property type="entry name" value="tRNA_Ile_lys_synt"/>
</dbReference>
<dbReference type="PANTHER" id="PTHR43033:SF5">
    <property type="entry name" value="TRNA(ILE)-LYSIDINE SYNTHETASE"/>
    <property type="match status" value="1"/>
</dbReference>
<dbReference type="EMBL" id="BJYG01000024">
    <property type="protein sequence ID" value="GEN63706.1"/>
    <property type="molecule type" value="Genomic_DNA"/>
</dbReference>
<proteinExistence type="inferred from homology"/>
<dbReference type="HAMAP" id="MF_01161">
    <property type="entry name" value="tRNA_Ile_lys_synt"/>
    <property type="match status" value="1"/>
</dbReference>
<dbReference type="PANTHER" id="PTHR43033">
    <property type="entry name" value="TRNA(ILE)-LYSIDINE SYNTHASE-RELATED"/>
    <property type="match status" value="1"/>
</dbReference>
<dbReference type="Proteomes" id="UP000321746">
    <property type="component" value="Unassembled WGS sequence"/>
</dbReference>
<keyword evidence="2 6" id="KW-0819">tRNA processing</keyword>
<comment type="subcellular location">
    <subcellularLocation>
        <location evidence="6">Cytoplasm</location>
    </subcellularLocation>
</comment>
<dbReference type="GO" id="GO:0032267">
    <property type="term" value="F:tRNA(Ile)-lysidine synthase activity"/>
    <property type="evidence" value="ECO:0007669"/>
    <property type="project" value="UniProtKB-EC"/>
</dbReference>
<dbReference type="Gene3D" id="3.40.50.620">
    <property type="entry name" value="HUPs"/>
    <property type="match status" value="1"/>
</dbReference>
<keyword evidence="9" id="KW-1185">Reference proteome</keyword>
<dbReference type="InterPro" id="IPR012795">
    <property type="entry name" value="tRNA_Ile_lys_synt_N"/>
</dbReference>
<keyword evidence="6" id="KW-0963">Cytoplasm</keyword>
<comment type="domain">
    <text evidence="6">The N-terminal region contains the highly conserved SGGXDS motif, predicted to be a P-loop motif involved in ATP binding.</text>
</comment>
<keyword evidence="1 6" id="KW-0436">Ligase</keyword>
<feature type="domain" description="tRNA(Ile)-lysidine/2-thiocytidine synthase N-terminal" evidence="7">
    <location>
        <begin position="18"/>
        <end position="191"/>
    </location>
</feature>
<evidence type="ECO:0000313" key="8">
    <source>
        <dbReference type="EMBL" id="GEN63706.1"/>
    </source>
</evidence>
<dbReference type="GO" id="GO:0005737">
    <property type="term" value="C:cytoplasm"/>
    <property type="evidence" value="ECO:0007669"/>
    <property type="project" value="UniProtKB-SubCell"/>
</dbReference>
<evidence type="ECO:0000256" key="4">
    <source>
        <dbReference type="ARBA" id="ARBA00022840"/>
    </source>
</evidence>
<dbReference type="AlphaFoldDB" id="A0A511XL92"/>
<keyword evidence="4 6" id="KW-0067">ATP-binding</keyword>
<evidence type="ECO:0000256" key="5">
    <source>
        <dbReference type="ARBA" id="ARBA00048539"/>
    </source>
</evidence>
<accession>A0A511XL92</accession>
<dbReference type="CDD" id="cd01992">
    <property type="entry name" value="TilS_N"/>
    <property type="match status" value="1"/>
</dbReference>
<dbReference type="InterPro" id="IPR011063">
    <property type="entry name" value="TilS/TtcA_N"/>
</dbReference>
<gene>
    <name evidence="6 8" type="primary">tilS</name>
    <name evidence="8" type="ORF">AOE01nite_19300</name>
</gene>
<dbReference type="NCBIfam" id="TIGR02432">
    <property type="entry name" value="lysidine_TilS_N"/>
    <property type="match status" value="1"/>
</dbReference>
<dbReference type="SUPFAM" id="SSF52402">
    <property type="entry name" value="Adenine nucleotide alpha hydrolases-like"/>
    <property type="match status" value="1"/>
</dbReference>
<comment type="function">
    <text evidence="6">Ligates lysine onto the cytidine present at position 34 of the AUA codon-specific tRNA(Ile) that contains the anticodon CAU, in an ATP-dependent manner. Cytidine is converted to lysidine, thus changing the amino acid specificity of the tRNA from methionine to isoleucine.</text>
</comment>
<reference evidence="8 9" key="1">
    <citation type="submission" date="2019-07" db="EMBL/GenBank/DDBJ databases">
        <title>Whole genome shotgun sequence of Acetobacter oeni NBRC 105207.</title>
        <authorList>
            <person name="Hosoyama A."/>
            <person name="Uohara A."/>
            <person name="Ohji S."/>
            <person name="Ichikawa N."/>
        </authorList>
    </citation>
    <scope>NUCLEOTIDE SEQUENCE [LARGE SCALE GENOMIC DNA]</scope>
    <source>
        <strain evidence="8 9">NBRC 105207</strain>
    </source>
</reference>
<evidence type="ECO:0000256" key="2">
    <source>
        <dbReference type="ARBA" id="ARBA00022694"/>
    </source>
</evidence>